<feature type="compositionally biased region" description="Basic residues" evidence="1">
    <location>
        <begin position="9"/>
        <end position="23"/>
    </location>
</feature>
<organism evidence="2 3">
    <name type="scientific">Laccaria amethystina LaAM-08-1</name>
    <dbReference type="NCBI Taxonomy" id="1095629"/>
    <lineage>
        <taxon>Eukaryota</taxon>
        <taxon>Fungi</taxon>
        <taxon>Dikarya</taxon>
        <taxon>Basidiomycota</taxon>
        <taxon>Agaricomycotina</taxon>
        <taxon>Agaricomycetes</taxon>
        <taxon>Agaricomycetidae</taxon>
        <taxon>Agaricales</taxon>
        <taxon>Agaricineae</taxon>
        <taxon>Hydnangiaceae</taxon>
        <taxon>Laccaria</taxon>
    </lineage>
</organism>
<dbReference type="Proteomes" id="UP000054477">
    <property type="component" value="Unassembled WGS sequence"/>
</dbReference>
<name>A0A0C9WTK1_9AGAR</name>
<reference evidence="2 3" key="1">
    <citation type="submission" date="2014-04" db="EMBL/GenBank/DDBJ databases">
        <authorList>
            <consortium name="DOE Joint Genome Institute"/>
            <person name="Kuo A."/>
            <person name="Kohler A."/>
            <person name="Nagy L.G."/>
            <person name="Floudas D."/>
            <person name="Copeland A."/>
            <person name="Barry K.W."/>
            <person name="Cichocki N."/>
            <person name="Veneault-Fourrey C."/>
            <person name="LaButti K."/>
            <person name="Lindquist E.A."/>
            <person name="Lipzen A."/>
            <person name="Lundell T."/>
            <person name="Morin E."/>
            <person name="Murat C."/>
            <person name="Sun H."/>
            <person name="Tunlid A."/>
            <person name="Henrissat B."/>
            <person name="Grigoriev I.V."/>
            <person name="Hibbett D.S."/>
            <person name="Martin F."/>
            <person name="Nordberg H.P."/>
            <person name="Cantor M.N."/>
            <person name="Hua S.X."/>
        </authorList>
    </citation>
    <scope>NUCLEOTIDE SEQUENCE [LARGE SCALE GENOMIC DNA]</scope>
    <source>
        <strain evidence="2 3">LaAM-08-1</strain>
    </source>
</reference>
<sequence length="237" mass="26811">MAGTSRSQKVAHTKASRARRRLSPTHSGIRNVTTPRVIRGSPKHKPRELVGAVPVAGFLVQLREYTPAVDSPTYGATPQEAFPREYHGRVNDSLPQFICSAPVRLIVSWDNSLALIPPSFTSRLESLIITPRDSQISLGTIDRLISKHTSLDLRELQSMRITVKLNKKFTWQKSGSSWISFLNLDSRSYRRSRTIGRRLSIWFGEDGSVEPDPSFNPFQHDPKLRPNHRLRRVPPDA</sequence>
<evidence type="ECO:0000256" key="1">
    <source>
        <dbReference type="SAM" id="MobiDB-lite"/>
    </source>
</evidence>
<feature type="region of interest" description="Disordered" evidence="1">
    <location>
        <begin position="1"/>
        <end position="30"/>
    </location>
</feature>
<keyword evidence="3" id="KW-1185">Reference proteome</keyword>
<reference evidence="3" key="2">
    <citation type="submission" date="2015-01" db="EMBL/GenBank/DDBJ databases">
        <title>Evolutionary Origins and Diversification of the Mycorrhizal Mutualists.</title>
        <authorList>
            <consortium name="DOE Joint Genome Institute"/>
            <consortium name="Mycorrhizal Genomics Consortium"/>
            <person name="Kohler A."/>
            <person name="Kuo A."/>
            <person name="Nagy L.G."/>
            <person name="Floudas D."/>
            <person name="Copeland A."/>
            <person name="Barry K.W."/>
            <person name="Cichocki N."/>
            <person name="Veneault-Fourrey C."/>
            <person name="LaButti K."/>
            <person name="Lindquist E.A."/>
            <person name="Lipzen A."/>
            <person name="Lundell T."/>
            <person name="Morin E."/>
            <person name="Murat C."/>
            <person name="Riley R."/>
            <person name="Ohm R."/>
            <person name="Sun H."/>
            <person name="Tunlid A."/>
            <person name="Henrissat B."/>
            <person name="Grigoriev I.V."/>
            <person name="Hibbett D.S."/>
            <person name="Martin F."/>
        </authorList>
    </citation>
    <scope>NUCLEOTIDE SEQUENCE [LARGE SCALE GENOMIC DNA]</scope>
    <source>
        <strain evidence="3">LaAM-08-1</strain>
    </source>
</reference>
<gene>
    <name evidence="2" type="ORF">K443DRAFT_11492</name>
</gene>
<dbReference type="EMBL" id="KN838761">
    <property type="protein sequence ID" value="KIJ95305.1"/>
    <property type="molecule type" value="Genomic_DNA"/>
</dbReference>
<evidence type="ECO:0000313" key="2">
    <source>
        <dbReference type="EMBL" id="KIJ95305.1"/>
    </source>
</evidence>
<accession>A0A0C9WTK1</accession>
<feature type="region of interest" description="Disordered" evidence="1">
    <location>
        <begin position="208"/>
        <end position="237"/>
    </location>
</feature>
<proteinExistence type="predicted"/>
<dbReference type="HOGENOM" id="CLU_1170800_0_0_1"/>
<evidence type="ECO:0000313" key="3">
    <source>
        <dbReference type="Proteomes" id="UP000054477"/>
    </source>
</evidence>
<protein>
    <submittedName>
        <fullName evidence="2">Unplaced genomic scaffold K443scaffold_226, whole genome shotgun sequence</fullName>
    </submittedName>
</protein>
<feature type="compositionally biased region" description="Basic residues" evidence="1">
    <location>
        <begin position="225"/>
        <end position="237"/>
    </location>
</feature>
<dbReference type="AlphaFoldDB" id="A0A0C9WTK1"/>